<evidence type="ECO:0000313" key="4">
    <source>
        <dbReference type="Proteomes" id="UP000007517"/>
    </source>
</evidence>
<evidence type="ECO:0000256" key="1">
    <source>
        <dbReference type="SAM" id="MobiDB-lite"/>
    </source>
</evidence>
<reference evidence="3 4" key="1">
    <citation type="journal article" date="2012" name="J. Bacteriol.">
        <title>Genome Sequence of Blastococcus saxobsidens DD2, a Stone-Inhabiting Bacterium.</title>
        <authorList>
            <person name="Chouaia B."/>
            <person name="Crotti E."/>
            <person name="Brusetti L."/>
            <person name="Daffonchio D."/>
            <person name="Essoussi I."/>
            <person name="Nouioui I."/>
            <person name="Sbissi I."/>
            <person name="Ghodhbane-Gtari F."/>
            <person name="Gtari M."/>
            <person name="Vacherie B."/>
            <person name="Barbe V."/>
            <person name="Medigue C."/>
            <person name="Gury J."/>
            <person name="Pujic P."/>
            <person name="Normand P."/>
        </authorList>
    </citation>
    <scope>NUCLEOTIDE SEQUENCE [LARGE SCALE GENOMIC DNA]</scope>
    <source>
        <strain evidence="3 4">DD2</strain>
    </source>
</reference>
<protein>
    <recommendedName>
        <fullName evidence="5">CHRD domain-containing protein</fullName>
    </recommendedName>
</protein>
<dbReference type="STRING" id="1146883.BLASA_1313"/>
<sequence>MSTGNWPRIGVAALGAAAVALATPLPAWGAGDVTDTATETFEVRLTPLNGSGVHGTGTLILDESGHEPVLTVRLDVNNVIPGQLHPQHIHGFTADGPVEGKGPQDDATCPTGGSRNQIEGLPEEAQRPDRSLALEEGLDEYGPVLLPLQPFPVPEDRDYLFVETYTGDELDALNLDEVALTNRHIVIHGGLVDGFDRDGRPDTYVASLPVACGEIEMSR</sequence>
<dbReference type="HOGENOM" id="CLU_093112_0_0_11"/>
<feature type="signal peptide" evidence="2">
    <location>
        <begin position="1"/>
        <end position="29"/>
    </location>
</feature>
<dbReference type="OrthoDB" id="2991218at2"/>
<evidence type="ECO:0000256" key="2">
    <source>
        <dbReference type="SAM" id="SignalP"/>
    </source>
</evidence>
<feature type="region of interest" description="Disordered" evidence="1">
    <location>
        <begin position="87"/>
        <end position="126"/>
    </location>
</feature>
<evidence type="ECO:0008006" key="5">
    <source>
        <dbReference type="Google" id="ProtNLM"/>
    </source>
</evidence>
<dbReference type="eggNOG" id="COG3210">
    <property type="taxonomic scope" value="Bacteria"/>
</dbReference>
<dbReference type="KEGG" id="bsd:BLASA_1313"/>
<evidence type="ECO:0000313" key="3">
    <source>
        <dbReference type="EMBL" id="CCG02251.1"/>
    </source>
</evidence>
<organism evidence="3 4">
    <name type="scientific">Blastococcus saxobsidens (strain DD2)</name>
    <dbReference type="NCBI Taxonomy" id="1146883"/>
    <lineage>
        <taxon>Bacteria</taxon>
        <taxon>Bacillati</taxon>
        <taxon>Actinomycetota</taxon>
        <taxon>Actinomycetes</taxon>
        <taxon>Geodermatophilales</taxon>
        <taxon>Geodermatophilaceae</taxon>
        <taxon>Blastococcus</taxon>
    </lineage>
</organism>
<feature type="chain" id="PRO_5003605992" description="CHRD domain-containing protein" evidence="2">
    <location>
        <begin position="30"/>
        <end position="219"/>
    </location>
</feature>
<reference evidence="4" key="2">
    <citation type="submission" date="2012-02" db="EMBL/GenBank/DDBJ databases">
        <title>Complete genome sequence of Blastococcus saxobsidens strain DD2.</title>
        <authorList>
            <person name="Genoscope."/>
        </authorList>
    </citation>
    <scope>NUCLEOTIDE SEQUENCE [LARGE SCALE GENOMIC DNA]</scope>
    <source>
        <strain evidence="4">DD2</strain>
    </source>
</reference>
<proteinExistence type="predicted"/>
<dbReference type="Proteomes" id="UP000007517">
    <property type="component" value="Chromosome"/>
</dbReference>
<keyword evidence="4" id="KW-1185">Reference proteome</keyword>
<accession>H6RIQ7</accession>
<keyword evidence="2" id="KW-0732">Signal</keyword>
<dbReference type="EMBL" id="FO117623">
    <property type="protein sequence ID" value="CCG02251.1"/>
    <property type="molecule type" value="Genomic_DNA"/>
</dbReference>
<gene>
    <name evidence="3" type="ordered locus">BLASA_1313</name>
</gene>
<dbReference type="RefSeq" id="WP_014375148.1">
    <property type="nucleotide sequence ID" value="NC_016943.1"/>
</dbReference>
<dbReference type="AlphaFoldDB" id="H6RIQ7"/>
<name>H6RIQ7_BLASD</name>